<feature type="domain" description="HTH lysR-type" evidence="5">
    <location>
        <begin position="3"/>
        <end position="60"/>
    </location>
</feature>
<dbReference type="AlphaFoldDB" id="A0A248K0K1"/>
<evidence type="ECO:0000256" key="3">
    <source>
        <dbReference type="ARBA" id="ARBA00023125"/>
    </source>
</evidence>
<dbReference type="Gene3D" id="1.10.10.10">
    <property type="entry name" value="Winged helix-like DNA-binding domain superfamily/Winged helix DNA-binding domain"/>
    <property type="match status" value="1"/>
</dbReference>
<proteinExistence type="inferred from homology"/>
<evidence type="ECO:0000256" key="4">
    <source>
        <dbReference type="ARBA" id="ARBA00023163"/>
    </source>
</evidence>
<dbReference type="Pfam" id="PF03466">
    <property type="entry name" value="LysR_substrate"/>
    <property type="match status" value="1"/>
</dbReference>
<keyword evidence="7" id="KW-1185">Reference proteome</keyword>
<dbReference type="InterPro" id="IPR050950">
    <property type="entry name" value="HTH-type_LysR_regulators"/>
</dbReference>
<dbReference type="GO" id="GO:0003700">
    <property type="term" value="F:DNA-binding transcription factor activity"/>
    <property type="evidence" value="ECO:0007669"/>
    <property type="project" value="InterPro"/>
</dbReference>
<keyword evidence="2" id="KW-0805">Transcription regulation</keyword>
<organism evidence="6 7">
    <name type="scientific">Nitrospirillum viridazoti CBAmc</name>
    <dbReference type="NCBI Taxonomy" id="1441467"/>
    <lineage>
        <taxon>Bacteria</taxon>
        <taxon>Pseudomonadati</taxon>
        <taxon>Pseudomonadota</taxon>
        <taxon>Alphaproteobacteria</taxon>
        <taxon>Rhodospirillales</taxon>
        <taxon>Azospirillaceae</taxon>
        <taxon>Nitrospirillum</taxon>
        <taxon>Nitrospirillum viridazoti</taxon>
    </lineage>
</organism>
<sequence>MKIDPRRLMEFLAVARHGSFNSAAAASRVSQPALSKNIALLERETGVRLLERDRTGARLNSFGESLVHYAQALETLLERAAEELSLKRQGIEGPLAIGVTPVAAAALVPRALEVMTRQTPRVMVSVVEGLDDELSLHLRQGQLDLIVGPLGVGPHYEDLIEEPLFMDRAELIMRPDHPLAPAATLNLRDLQSTSWVLPSAGSVFRRQLETLFVTAGTRWPTGGITTNSILAIKSIVMTTDSVALMSPQLTAVERAAGRLRSIPLADAQAVRPVGLVLNAKAPRSPLAARFIAIMRDLVLKDLNSA</sequence>
<dbReference type="PANTHER" id="PTHR30419">
    <property type="entry name" value="HTH-TYPE TRANSCRIPTIONAL REGULATOR YBHD"/>
    <property type="match status" value="1"/>
</dbReference>
<dbReference type="Gene3D" id="3.40.190.10">
    <property type="entry name" value="Periplasmic binding protein-like II"/>
    <property type="match status" value="2"/>
</dbReference>
<name>A0A248K0K1_9PROT</name>
<keyword evidence="3" id="KW-0238">DNA-binding</keyword>
<keyword evidence="4" id="KW-0804">Transcription</keyword>
<evidence type="ECO:0000259" key="5">
    <source>
        <dbReference type="PROSITE" id="PS50931"/>
    </source>
</evidence>
<dbReference type="GO" id="GO:0003677">
    <property type="term" value="F:DNA binding"/>
    <property type="evidence" value="ECO:0007669"/>
    <property type="project" value="UniProtKB-KW"/>
</dbReference>
<comment type="similarity">
    <text evidence="1">Belongs to the LysR transcriptional regulatory family.</text>
</comment>
<reference evidence="6 7" key="1">
    <citation type="submission" date="2017-06" db="EMBL/GenBank/DDBJ databases">
        <title>Complete genome sequence of Nitrospirillum amazonense strain CBAmC, an endophytic nitrogen-fixing and plant growth-promoting bacterium, isolated from sugarcane.</title>
        <authorList>
            <person name="Schwab S."/>
            <person name="dos Santos Teixeira K.R."/>
            <person name="Simoes Araujo J.L."/>
            <person name="Soares Vidal M."/>
            <person name="Borges de Freitas H.R."/>
            <person name="Rivello Crivelaro A.L."/>
            <person name="Bueno de Camargo Nunes A."/>
            <person name="dos Santos C.M."/>
            <person name="Palmeira da Silva Rosa D."/>
            <person name="da Silva Padilha D."/>
            <person name="da Silva E."/>
            <person name="Araujo Terra L."/>
            <person name="Soares Mendes V."/>
            <person name="Farinelli L."/>
            <person name="Magalhaes Cruz L."/>
            <person name="Baldani J.I."/>
        </authorList>
    </citation>
    <scope>NUCLEOTIDE SEQUENCE [LARGE SCALE GENOMIC DNA]</scope>
    <source>
        <strain evidence="6 7">CBAmC</strain>
    </source>
</reference>
<dbReference type="GO" id="GO:0005829">
    <property type="term" value="C:cytosol"/>
    <property type="evidence" value="ECO:0007669"/>
    <property type="project" value="TreeGrafter"/>
</dbReference>
<evidence type="ECO:0000256" key="1">
    <source>
        <dbReference type="ARBA" id="ARBA00009437"/>
    </source>
</evidence>
<dbReference type="InterPro" id="IPR036388">
    <property type="entry name" value="WH-like_DNA-bd_sf"/>
</dbReference>
<dbReference type="PANTHER" id="PTHR30419:SF8">
    <property type="entry name" value="NITROGEN ASSIMILATION TRANSCRIPTIONAL ACTIVATOR-RELATED"/>
    <property type="match status" value="1"/>
</dbReference>
<dbReference type="Proteomes" id="UP000197153">
    <property type="component" value="Chromosome 3"/>
</dbReference>
<accession>A0A248K0K1</accession>
<dbReference type="RefSeq" id="WP_088874400.1">
    <property type="nucleotide sequence ID" value="NZ_CP022112.1"/>
</dbReference>
<dbReference type="KEGG" id="nao:Y958_23585"/>
<dbReference type="InterPro" id="IPR000847">
    <property type="entry name" value="LysR_HTH_N"/>
</dbReference>
<dbReference type="Pfam" id="PF00126">
    <property type="entry name" value="HTH_1"/>
    <property type="match status" value="1"/>
</dbReference>
<dbReference type="PROSITE" id="PS50931">
    <property type="entry name" value="HTH_LYSR"/>
    <property type="match status" value="1"/>
</dbReference>
<dbReference type="PRINTS" id="PR00039">
    <property type="entry name" value="HTHLYSR"/>
</dbReference>
<evidence type="ECO:0000313" key="6">
    <source>
        <dbReference type="EMBL" id="ASG23938.1"/>
    </source>
</evidence>
<evidence type="ECO:0000313" key="7">
    <source>
        <dbReference type="Proteomes" id="UP000197153"/>
    </source>
</evidence>
<evidence type="ECO:0000256" key="2">
    <source>
        <dbReference type="ARBA" id="ARBA00023015"/>
    </source>
</evidence>
<dbReference type="EMBL" id="CP022112">
    <property type="protein sequence ID" value="ASG23938.1"/>
    <property type="molecule type" value="Genomic_DNA"/>
</dbReference>
<dbReference type="SUPFAM" id="SSF53850">
    <property type="entry name" value="Periplasmic binding protein-like II"/>
    <property type="match status" value="1"/>
</dbReference>
<protein>
    <recommendedName>
        <fullName evidence="5">HTH lysR-type domain-containing protein</fullName>
    </recommendedName>
</protein>
<dbReference type="InterPro" id="IPR005119">
    <property type="entry name" value="LysR_subst-bd"/>
</dbReference>
<gene>
    <name evidence="6" type="ORF">Y958_23585</name>
</gene>
<dbReference type="InterPro" id="IPR036390">
    <property type="entry name" value="WH_DNA-bd_sf"/>
</dbReference>
<dbReference type="SUPFAM" id="SSF46785">
    <property type="entry name" value="Winged helix' DNA-binding domain"/>
    <property type="match status" value="1"/>
</dbReference>